<keyword evidence="4" id="KW-1185">Reference proteome</keyword>
<keyword evidence="2" id="KW-0812">Transmembrane</keyword>
<evidence type="ECO:0000313" key="3">
    <source>
        <dbReference type="EMBL" id="MTE27849.1"/>
    </source>
</evidence>
<evidence type="ECO:0000256" key="2">
    <source>
        <dbReference type="SAM" id="Phobius"/>
    </source>
</evidence>
<dbReference type="InterPro" id="IPR045749">
    <property type="entry name" value="DUF6090"/>
</dbReference>
<keyword evidence="2" id="KW-0472">Membrane</keyword>
<name>A0A7K1GI98_9FLAO</name>
<evidence type="ECO:0000313" key="4">
    <source>
        <dbReference type="Proteomes" id="UP000447545"/>
    </source>
</evidence>
<accession>A0A7K1GI98</accession>
<gene>
    <name evidence="3" type="ORF">F1003_12980</name>
</gene>
<dbReference type="Proteomes" id="UP000447545">
    <property type="component" value="Unassembled WGS sequence"/>
</dbReference>
<feature type="transmembrane region" description="Helical" evidence="2">
    <location>
        <begin position="21"/>
        <end position="42"/>
    </location>
</feature>
<dbReference type="AlphaFoldDB" id="A0A7K1GI98"/>
<proteinExistence type="predicted"/>
<keyword evidence="2" id="KW-1133">Transmembrane helix</keyword>
<protein>
    <submittedName>
        <fullName evidence="3">Uncharacterized protein</fullName>
    </submittedName>
</protein>
<dbReference type="RefSeq" id="WP_155089870.1">
    <property type="nucleotide sequence ID" value="NZ_WJYA01000008.1"/>
</dbReference>
<dbReference type="EMBL" id="WJYA01000008">
    <property type="protein sequence ID" value="MTE27849.1"/>
    <property type="molecule type" value="Genomic_DNA"/>
</dbReference>
<keyword evidence="1" id="KW-0175">Coiled coil</keyword>
<feature type="coiled-coil region" evidence="1">
    <location>
        <begin position="42"/>
        <end position="69"/>
    </location>
</feature>
<reference evidence="3 4" key="1">
    <citation type="submission" date="2019-11" db="EMBL/GenBank/DDBJ databases">
        <title>Winogradskyella ouciana sp. nov., isolated from the hadal seawater of the Mariana Trench.</title>
        <authorList>
            <person name="Liu R."/>
        </authorList>
    </citation>
    <scope>NUCLEOTIDE SEQUENCE [LARGE SCALE GENOMIC DNA]</scope>
    <source>
        <strain evidence="3 4">ZXX205</strain>
    </source>
</reference>
<dbReference type="Pfam" id="PF19578">
    <property type="entry name" value="DUF6090"/>
    <property type="match status" value="1"/>
</dbReference>
<comment type="caution">
    <text evidence="3">The sequence shown here is derived from an EMBL/GenBank/DDBJ whole genome shotgun (WGS) entry which is preliminary data.</text>
</comment>
<organism evidence="3 4">
    <name type="scientific">Winogradskyella ouciana</name>
    <dbReference type="NCBI Taxonomy" id="2608631"/>
    <lineage>
        <taxon>Bacteria</taxon>
        <taxon>Pseudomonadati</taxon>
        <taxon>Bacteroidota</taxon>
        <taxon>Flavobacteriia</taxon>
        <taxon>Flavobacteriales</taxon>
        <taxon>Flavobacteriaceae</taxon>
        <taxon>Winogradskyella</taxon>
    </lineage>
</organism>
<sequence length="242" mass="29003">MIKFFRHIRQSMINQNRTKKYLLYAVGEIILVVIGILIALQINNWNELNKNQKEELKLLEEMHRNLTTDFEDCLWNINQQKQLKASNQEVLFHLEQKTSLTDSLKHHYGNLIYSTTQRRNMATYDHLKSRGINLISDDSLRTHITQVYSERYYFIEKMELEYDNPYQLQTLIPLINKNIVINTNTSTAEPFDVQRLYVDHEFKGALRMNIKIREKMMRHYFSLKNDLEDLIIHIQSEIEQPN</sequence>
<evidence type="ECO:0000256" key="1">
    <source>
        <dbReference type="SAM" id="Coils"/>
    </source>
</evidence>